<dbReference type="PANTHER" id="PTHR47359:SF3">
    <property type="entry name" value="NLP_P60 DOMAIN-CONTAINING PROTEIN-RELATED"/>
    <property type="match status" value="1"/>
</dbReference>
<reference evidence="7 8" key="1">
    <citation type="submission" date="2023-10" db="EMBL/GenBank/DDBJ databases">
        <title>Development of a sustainable strategy for remediation of hydrocarbon-contaminated territories based on the waste exchange concept.</title>
        <authorList>
            <person name="Krivoruchko A."/>
        </authorList>
    </citation>
    <scope>NUCLEOTIDE SEQUENCE [LARGE SCALE GENOMIC DNA]</scope>
    <source>
        <strain evidence="7 8">IEGM 1203</strain>
    </source>
</reference>
<dbReference type="Gene3D" id="3.90.1720.10">
    <property type="entry name" value="endopeptidase domain like (from Nostoc punctiforme)"/>
    <property type="match status" value="1"/>
</dbReference>
<dbReference type="PROSITE" id="PS51935">
    <property type="entry name" value="NLPC_P60"/>
    <property type="match status" value="1"/>
</dbReference>
<keyword evidence="8" id="KW-1185">Reference proteome</keyword>
<comment type="similarity">
    <text evidence="1">Belongs to the peptidase C40 family.</text>
</comment>
<keyword evidence="3" id="KW-0378">Hydrolase</keyword>
<evidence type="ECO:0000259" key="6">
    <source>
        <dbReference type="PROSITE" id="PS51935"/>
    </source>
</evidence>
<accession>A0ABU4C624</accession>
<dbReference type="SUPFAM" id="SSF54001">
    <property type="entry name" value="Cysteine proteinases"/>
    <property type="match status" value="1"/>
</dbReference>
<evidence type="ECO:0000256" key="1">
    <source>
        <dbReference type="ARBA" id="ARBA00007074"/>
    </source>
</evidence>
<keyword evidence="4" id="KW-0788">Thiol protease</keyword>
<keyword evidence="5" id="KW-0472">Membrane</keyword>
<dbReference type="InterPro" id="IPR038765">
    <property type="entry name" value="Papain-like_cys_pep_sf"/>
</dbReference>
<sequence>MPNRNLIGREHLFRTGGCVLIVGALTAIPLAISTSVADAQSLDVPGVSNLEAQHAPSLSSVLFDEIRPYITHAPLPISGTAPQVPPIDQSGIGALPLAAATHGQQALVAAESKIGAPYVWGATGPDSFDCSGLAQWSYKQAGVSIPRTTYEQVDGGTPVAEVDLQSGDLVLFYGGEHVGLYAGNGEVVHAPTSGQTVQRARLDSMPFYAARRY</sequence>
<proteinExistence type="inferred from homology"/>
<evidence type="ECO:0000256" key="3">
    <source>
        <dbReference type="ARBA" id="ARBA00022801"/>
    </source>
</evidence>
<dbReference type="Proteomes" id="UP001185927">
    <property type="component" value="Unassembled WGS sequence"/>
</dbReference>
<keyword evidence="5" id="KW-0812">Transmembrane</keyword>
<gene>
    <name evidence="7" type="ORF">R3Q16_35120</name>
</gene>
<dbReference type="EMBL" id="JAWLKB010000095">
    <property type="protein sequence ID" value="MDV6271818.1"/>
    <property type="molecule type" value="Genomic_DNA"/>
</dbReference>
<name>A0ABU4C624_RHOGO</name>
<dbReference type="PANTHER" id="PTHR47359">
    <property type="entry name" value="PEPTIDOGLYCAN DL-ENDOPEPTIDASE CWLO"/>
    <property type="match status" value="1"/>
</dbReference>
<evidence type="ECO:0000256" key="5">
    <source>
        <dbReference type="SAM" id="Phobius"/>
    </source>
</evidence>
<evidence type="ECO:0000256" key="4">
    <source>
        <dbReference type="ARBA" id="ARBA00022807"/>
    </source>
</evidence>
<organism evidence="7 8">
    <name type="scientific">Rhodococcus globerulus</name>
    <dbReference type="NCBI Taxonomy" id="33008"/>
    <lineage>
        <taxon>Bacteria</taxon>
        <taxon>Bacillati</taxon>
        <taxon>Actinomycetota</taxon>
        <taxon>Actinomycetes</taxon>
        <taxon>Mycobacteriales</taxon>
        <taxon>Nocardiaceae</taxon>
        <taxon>Rhodococcus</taxon>
    </lineage>
</organism>
<dbReference type="Pfam" id="PF00877">
    <property type="entry name" value="NLPC_P60"/>
    <property type="match status" value="1"/>
</dbReference>
<protein>
    <submittedName>
        <fullName evidence="7">C40 family peptidase</fullName>
    </submittedName>
</protein>
<evidence type="ECO:0000313" key="8">
    <source>
        <dbReference type="Proteomes" id="UP001185927"/>
    </source>
</evidence>
<dbReference type="InterPro" id="IPR051794">
    <property type="entry name" value="PG_Endopeptidase_C40"/>
</dbReference>
<keyword evidence="2" id="KW-0645">Protease</keyword>
<comment type="caution">
    <text evidence="7">The sequence shown here is derived from an EMBL/GenBank/DDBJ whole genome shotgun (WGS) entry which is preliminary data.</text>
</comment>
<feature type="domain" description="NlpC/P60" evidence="6">
    <location>
        <begin position="100"/>
        <end position="213"/>
    </location>
</feature>
<keyword evidence="5" id="KW-1133">Transmembrane helix</keyword>
<evidence type="ECO:0000313" key="7">
    <source>
        <dbReference type="EMBL" id="MDV6271818.1"/>
    </source>
</evidence>
<feature type="transmembrane region" description="Helical" evidence="5">
    <location>
        <begin position="12"/>
        <end position="32"/>
    </location>
</feature>
<dbReference type="RefSeq" id="WP_317546524.1">
    <property type="nucleotide sequence ID" value="NZ_JAWLKB010000095.1"/>
</dbReference>
<evidence type="ECO:0000256" key="2">
    <source>
        <dbReference type="ARBA" id="ARBA00022670"/>
    </source>
</evidence>
<dbReference type="InterPro" id="IPR000064">
    <property type="entry name" value="NLP_P60_dom"/>
</dbReference>